<dbReference type="Proteomes" id="UP000076532">
    <property type="component" value="Unassembled WGS sequence"/>
</dbReference>
<organism evidence="1 2">
    <name type="scientific">Athelia psychrophila</name>
    <dbReference type="NCBI Taxonomy" id="1759441"/>
    <lineage>
        <taxon>Eukaryota</taxon>
        <taxon>Fungi</taxon>
        <taxon>Dikarya</taxon>
        <taxon>Basidiomycota</taxon>
        <taxon>Agaricomycotina</taxon>
        <taxon>Agaricomycetes</taxon>
        <taxon>Agaricomycetidae</taxon>
        <taxon>Atheliales</taxon>
        <taxon>Atheliaceae</taxon>
        <taxon>Athelia</taxon>
    </lineage>
</organism>
<keyword evidence="2" id="KW-1185">Reference proteome</keyword>
<evidence type="ECO:0000313" key="1">
    <source>
        <dbReference type="EMBL" id="KZP13496.1"/>
    </source>
</evidence>
<reference evidence="1 2" key="1">
    <citation type="journal article" date="2016" name="Mol. Biol. Evol.">
        <title>Comparative Genomics of Early-Diverging Mushroom-Forming Fungi Provides Insights into the Origins of Lignocellulose Decay Capabilities.</title>
        <authorList>
            <person name="Nagy L.G."/>
            <person name="Riley R."/>
            <person name="Tritt A."/>
            <person name="Adam C."/>
            <person name="Daum C."/>
            <person name="Floudas D."/>
            <person name="Sun H."/>
            <person name="Yadav J.S."/>
            <person name="Pangilinan J."/>
            <person name="Larsson K.H."/>
            <person name="Matsuura K."/>
            <person name="Barry K."/>
            <person name="Labutti K."/>
            <person name="Kuo R."/>
            <person name="Ohm R.A."/>
            <person name="Bhattacharya S.S."/>
            <person name="Shirouzu T."/>
            <person name="Yoshinaga Y."/>
            <person name="Martin F.M."/>
            <person name="Grigoriev I.V."/>
            <person name="Hibbett D.S."/>
        </authorList>
    </citation>
    <scope>NUCLEOTIDE SEQUENCE [LARGE SCALE GENOMIC DNA]</scope>
    <source>
        <strain evidence="1 2">CBS 109695</strain>
    </source>
</reference>
<protein>
    <submittedName>
        <fullName evidence="1">Uncharacterized protein</fullName>
    </submittedName>
</protein>
<gene>
    <name evidence="1" type="ORF">FIBSPDRAFT_869318</name>
</gene>
<evidence type="ECO:0000313" key="2">
    <source>
        <dbReference type="Proteomes" id="UP000076532"/>
    </source>
</evidence>
<sequence>MGTWATPVSCLRASGVPTCFRSQESGVEPSSRLVRSRASGTVNYGLDFHVDSDM</sequence>
<dbReference type="AlphaFoldDB" id="A0A166CBU2"/>
<dbReference type="EMBL" id="KV417632">
    <property type="protein sequence ID" value="KZP13496.1"/>
    <property type="molecule type" value="Genomic_DNA"/>
</dbReference>
<proteinExistence type="predicted"/>
<name>A0A166CBU2_9AGAM</name>
<accession>A0A166CBU2</accession>
<feature type="non-terminal residue" evidence="1">
    <location>
        <position position="54"/>
    </location>
</feature>